<dbReference type="PIRSF" id="PIRSF001620">
    <property type="entry name" value="TFPI"/>
    <property type="match status" value="1"/>
</dbReference>
<dbReference type="SUPFAM" id="SSF57362">
    <property type="entry name" value="BPTI-like"/>
    <property type="match status" value="3"/>
</dbReference>
<dbReference type="AlphaFoldDB" id="A0A9D3PTM9"/>
<dbReference type="CDD" id="cd22613">
    <property type="entry name" value="Kunitz_TFPI1_1-like"/>
    <property type="match status" value="1"/>
</dbReference>
<dbReference type="CDD" id="cd00109">
    <property type="entry name" value="Kunitz-type"/>
    <property type="match status" value="1"/>
</dbReference>
<evidence type="ECO:0000256" key="3">
    <source>
        <dbReference type="ARBA" id="ARBA00022737"/>
    </source>
</evidence>
<keyword evidence="6" id="KW-1015">Disulfide bond</keyword>
<accession>A0A9D3PTM9</accession>
<feature type="chain" id="PRO_5039776245" description="Tissue factor pathway inhibitor" evidence="8">
    <location>
        <begin position="24"/>
        <end position="293"/>
    </location>
</feature>
<evidence type="ECO:0000256" key="7">
    <source>
        <dbReference type="ARBA" id="ARBA00023180"/>
    </source>
</evidence>
<dbReference type="InterPro" id="IPR020901">
    <property type="entry name" value="Prtase_inh_Kunz-CS"/>
</dbReference>
<dbReference type="GO" id="GO:0005615">
    <property type="term" value="C:extracellular space"/>
    <property type="evidence" value="ECO:0007669"/>
    <property type="project" value="TreeGrafter"/>
</dbReference>
<dbReference type="PRINTS" id="PR00759">
    <property type="entry name" value="BASICPTASE"/>
</dbReference>
<protein>
    <recommendedName>
        <fullName evidence="8">Tissue factor pathway inhibitor</fullName>
    </recommendedName>
</protein>
<dbReference type="PROSITE" id="PS00280">
    <property type="entry name" value="BPTI_KUNITZ_1"/>
    <property type="match status" value="3"/>
</dbReference>
<dbReference type="Gene3D" id="4.10.410.10">
    <property type="entry name" value="Pancreatic trypsin inhibitor Kunitz domain"/>
    <property type="match status" value="3"/>
</dbReference>
<comment type="caution">
    <text evidence="10">The sequence shown here is derived from an EMBL/GenBank/DDBJ whole genome shotgun (WGS) entry which is preliminary data.</text>
</comment>
<evidence type="ECO:0000313" key="10">
    <source>
        <dbReference type="EMBL" id="KAG7466827.1"/>
    </source>
</evidence>
<dbReference type="PROSITE" id="PS50279">
    <property type="entry name" value="BPTI_KUNITZ_2"/>
    <property type="match status" value="3"/>
</dbReference>
<dbReference type="FunFam" id="4.10.410.10:FF:000004">
    <property type="entry name" value="Tissue factor pathway inhibitor"/>
    <property type="match status" value="2"/>
</dbReference>
<dbReference type="GO" id="GO:0004867">
    <property type="term" value="F:serine-type endopeptidase inhibitor activity"/>
    <property type="evidence" value="ECO:0007669"/>
    <property type="project" value="UniProtKB-UniRule"/>
</dbReference>
<dbReference type="InterPro" id="IPR036880">
    <property type="entry name" value="Kunitz_BPTI_sf"/>
</dbReference>
<feature type="domain" description="BPTI/Kunitz inhibitor" evidence="9">
    <location>
        <begin position="103"/>
        <end position="153"/>
    </location>
</feature>
<dbReference type="InterPro" id="IPR008296">
    <property type="entry name" value="TFPI-like"/>
</dbReference>
<dbReference type="SMART" id="SM00131">
    <property type="entry name" value="KU"/>
    <property type="match status" value="3"/>
</dbReference>
<organism evidence="10 11">
    <name type="scientific">Megalops atlanticus</name>
    <name type="common">Tarpon</name>
    <name type="synonym">Clupea gigantea</name>
    <dbReference type="NCBI Taxonomy" id="7932"/>
    <lineage>
        <taxon>Eukaryota</taxon>
        <taxon>Metazoa</taxon>
        <taxon>Chordata</taxon>
        <taxon>Craniata</taxon>
        <taxon>Vertebrata</taxon>
        <taxon>Euteleostomi</taxon>
        <taxon>Actinopterygii</taxon>
        <taxon>Neopterygii</taxon>
        <taxon>Teleostei</taxon>
        <taxon>Elopiformes</taxon>
        <taxon>Megalopidae</taxon>
        <taxon>Megalops</taxon>
    </lineage>
</organism>
<reference evidence="10" key="1">
    <citation type="submission" date="2021-01" db="EMBL/GenBank/DDBJ databases">
        <authorList>
            <person name="Zahm M."/>
            <person name="Roques C."/>
            <person name="Cabau C."/>
            <person name="Klopp C."/>
            <person name="Donnadieu C."/>
            <person name="Jouanno E."/>
            <person name="Lampietro C."/>
            <person name="Louis A."/>
            <person name="Herpin A."/>
            <person name="Echchiki A."/>
            <person name="Berthelot C."/>
            <person name="Parey E."/>
            <person name="Roest-Crollius H."/>
            <person name="Braasch I."/>
            <person name="Postlethwait J."/>
            <person name="Bobe J."/>
            <person name="Montfort J."/>
            <person name="Bouchez O."/>
            <person name="Begum T."/>
            <person name="Mejri S."/>
            <person name="Adams A."/>
            <person name="Chen W.-J."/>
            <person name="Guiguen Y."/>
        </authorList>
    </citation>
    <scope>NUCLEOTIDE SEQUENCE</scope>
    <source>
        <strain evidence="10">YG-15Mar2019-1</strain>
        <tissue evidence="10">Brain</tissue>
    </source>
</reference>
<dbReference type="PANTHER" id="PTHR10083">
    <property type="entry name" value="KUNITZ-TYPE PROTEASE INHIBITOR-RELATED"/>
    <property type="match status" value="1"/>
</dbReference>
<feature type="signal peptide" evidence="8">
    <location>
        <begin position="1"/>
        <end position="23"/>
    </location>
</feature>
<proteinExistence type="predicted"/>
<evidence type="ECO:0000256" key="5">
    <source>
        <dbReference type="ARBA" id="ARBA00023084"/>
    </source>
</evidence>
<keyword evidence="8" id="KW-0732">Signal</keyword>
<dbReference type="InterPro" id="IPR050098">
    <property type="entry name" value="TFPI/VKTCI-like"/>
</dbReference>
<keyword evidence="2 8" id="KW-0356">Hemostasis</keyword>
<keyword evidence="1 8" id="KW-0646">Protease inhibitor</keyword>
<keyword evidence="4 8" id="KW-0722">Serine protease inhibitor</keyword>
<feature type="domain" description="BPTI/Kunitz inhibitor" evidence="9">
    <location>
        <begin position="217"/>
        <end position="267"/>
    </location>
</feature>
<dbReference type="PANTHER" id="PTHR10083:SF328">
    <property type="entry name" value="TISSUE FACTOR PATHWAY INHIBITOR"/>
    <property type="match status" value="1"/>
</dbReference>
<evidence type="ECO:0000256" key="4">
    <source>
        <dbReference type="ARBA" id="ARBA00022900"/>
    </source>
</evidence>
<evidence type="ECO:0000256" key="8">
    <source>
        <dbReference type="PIRNR" id="PIRNR001620"/>
    </source>
</evidence>
<evidence type="ECO:0000256" key="6">
    <source>
        <dbReference type="ARBA" id="ARBA00023157"/>
    </source>
</evidence>
<comment type="subcellular location">
    <subcellularLocation>
        <location evidence="8">Secreted</location>
    </subcellularLocation>
</comment>
<keyword evidence="11" id="KW-1185">Reference proteome</keyword>
<evidence type="ECO:0000256" key="1">
    <source>
        <dbReference type="ARBA" id="ARBA00022690"/>
    </source>
</evidence>
<keyword evidence="3" id="KW-0677">Repeat</keyword>
<feature type="domain" description="BPTI/Kunitz inhibitor" evidence="9">
    <location>
        <begin position="44"/>
        <end position="94"/>
    </location>
</feature>
<dbReference type="GO" id="GO:0007596">
    <property type="term" value="P:blood coagulation"/>
    <property type="evidence" value="ECO:0007669"/>
    <property type="project" value="UniProtKB-UniRule"/>
</dbReference>
<keyword evidence="5 8" id="KW-0094">Blood coagulation</keyword>
<dbReference type="InterPro" id="IPR002223">
    <property type="entry name" value="Kunitz_BPTI"/>
</dbReference>
<evidence type="ECO:0000313" key="11">
    <source>
        <dbReference type="Proteomes" id="UP001046870"/>
    </source>
</evidence>
<dbReference type="Pfam" id="PF00014">
    <property type="entry name" value="Kunitz_BPTI"/>
    <property type="match status" value="3"/>
</dbReference>
<gene>
    <name evidence="10" type="ORF">MATL_G00146420</name>
</gene>
<sequence length="293" mass="33373">MAARLNWVLLCNAILSVFHLHSCFHDSDEANGVQPELRIFHQSCALKMDEGPCKAAMERFYFNVETRRCEKFIYGGCQGNANNFESLEECEEMCLMKPDKNPCHLDDEPGPCRGLVPRYFFNRASRECERFFYGGCFGNANNFRTKAECQAKCHKHRHQNDSFAERVHAVHISIPEPKEPAPEADSLVLAAHGNVSKPTEPSPRPPVSTGEPMPEFCFSKVDRGTCSGSIKRFVYNSRRKLCQVFYYTGCGGNKNNFPSKSGCMKACMKDRLKFRAIRIKKTRLKKIIKFMSV</sequence>
<evidence type="ECO:0000259" key="9">
    <source>
        <dbReference type="PROSITE" id="PS50279"/>
    </source>
</evidence>
<keyword evidence="7" id="KW-0325">Glycoprotein</keyword>
<evidence type="ECO:0000256" key="2">
    <source>
        <dbReference type="ARBA" id="ARBA00022696"/>
    </source>
</evidence>
<dbReference type="Proteomes" id="UP001046870">
    <property type="component" value="Chromosome 12"/>
</dbReference>
<dbReference type="OrthoDB" id="5950222at2759"/>
<name>A0A9D3PTM9_MEGAT</name>
<dbReference type="EMBL" id="JAFDVH010000012">
    <property type="protein sequence ID" value="KAG7466827.1"/>
    <property type="molecule type" value="Genomic_DNA"/>
</dbReference>